<comment type="caution">
    <text evidence="1">The sequence shown here is derived from an EMBL/GenBank/DDBJ whole genome shotgun (WGS) entry which is preliminary data.</text>
</comment>
<evidence type="ECO:0000313" key="1">
    <source>
        <dbReference type="EMBL" id="ERN42269.1"/>
    </source>
</evidence>
<protein>
    <submittedName>
        <fullName evidence="1">Uncharacterized protein</fullName>
    </submittedName>
</protein>
<dbReference type="Proteomes" id="UP000016960">
    <property type="component" value="Unassembled WGS sequence"/>
</dbReference>
<dbReference type="AlphaFoldDB" id="U5DNT7"/>
<keyword evidence="2" id="KW-1185">Reference proteome</keyword>
<name>U5DNT7_9CHRO</name>
<dbReference type="EMBL" id="ASSJ01000028">
    <property type="protein sequence ID" value="ERN42269.1"/>
    <property type="molecule type" value="Genomic_DNA"/>
</dbReference>
<dbReference type="InParanoid" id="U5DNT7"/>
<organism evidence="1 2">
    <name type="scientific">Rubidibacter lacunae KORDI 51-2</name>
    <dbReference type="NCBI Taxonomy" id="582515"/>
    <lineage>
        <taxon>Bacteria</taxon>
        <taxon>Bacillati</taxon>
        <taxon>Cyanobacteriota</taxon>
        <taxon>Cyanophyceae</taxon>
        <taxon>Oscillatoriophycideae</taxon>
        <taxon>Chroococcales</taxon>
        <taxon>Aphanothecaceae</taxon>
        <taxon>Rubidibacter</taxon>
    </lineage>
</organism>
<sequence>MPISLHFSGIENAEILSLRTFHPFSASPRYYRESGLSALTEPRTGPPLSISGDALAQVLQELQNERGFSSYLEVQFWLAALWDEATPLNRLGHPSLPPRCEAEGASSC</sequence>
<reference evidence="1 2" key="1">
    <citation type="submission" date="2013-05" db="EMBL/GenBank/DDBJ databases">
        <title>Draft genome sequence of Rubidibacter lacunae KORDI 51-2.</title>
        <authorList>
            <person name="Choi D.H."/>
            <person name="Noh J.H."/>
            <person name="Kwon K.-K."/>
            <person name="Lee J.-H."/>
            <person name="Ryu J.-Y."/>
        </authorList>
    </citation>
    <scope>NUCLEOTIDE SEQUENCE [LARGE SCALE GENOMIC DNA]</scope>
    <source>
        <strain evidence="1 2">KORDI 51-2</strain>
    </source>
</reference>
<gene>
    <name evidence="1" type="ORF">KR51_00010430</name>
</gene>
<evidence type="ECO:0000313" key="2">
    <source>
        <dbReference type="Proteomes" id="UP000016960"/>
    </source>
</evidence>
<accession>U5DNT7</accession>
<proteinExistence type="predicted"/>